<dbReference type="OrthoDB" id="9776390at2"/>
<dbReference type="EMBL" id="PJNI01000009">
    <property type="protein sequence ID" value="PKR80478.1"/>
    <property type="molecule type" value="Genomic_DNA"/>
</dbReference>
<feature type="site" description="Interaction with substrate tRNA" evidence="10">
    <location>
        <position position="121"/>
    </location>
</feature>
<evidence type="ECO:0000256" key="5">
    <source>
        <dbReference type="ARBA" id="ARBA00022694"/>
    </source>
</evidence>
<keyword evidence="5 10" id="KW-0819">tRNA processing</keyword>
<sequence>MKKLIVIAGPTASGKTSLAVAVAKQLKAPIISADSRQFYKELSIGTAKPTKEEMQGVPHYFVDSHSIHTPLTAGQFEKEALAKVNELFKTNEFIVIVGGSGMFINALIYGTDQLPHDPKIRAFWNDKLEHYGIEYLQEELKKVDLEYFQNSDIQNPVRIIRALEVFEITGTPYSQLRNQKKKTPRFPTDFYVLDHPREVLYERINHRVDLMIENGLIDEVRANKKHQKLQPLNTVGYKEIFEYLDYNISYEKAIELVKQNTRRYAKRQLTWFRKIEDAQWIKPNALDEMTQLICKNV</sequence>
<keyword evidence="6 10" id="KW-0547">Nucleotide-binding</keyword>
<feature type="region of interest" description="Interaction with substrate tRNA" evidence="10">
    <location>
        <begin position="34"/>
        <end position="37"/>
    </location>
</feature>
<dbReference type="InterPro" id="IPR008144">
    <property type="entry name" value="Guanylate_kin-like_dom"/>
</dbReference>
<dbReference type="GO" id="GO:0005524">
    <property type="term" value="F:ATP binding"/>
    <property type="evidence" value="ECO:0007669"/>
    <property type="project" value="UniProtKB-UniRule"/>
</dbReference>
<dbReference type="GO" id="GO:0006400">
    <property type="term" value="P:tRNA modification"/>
    <property type="evidence" value="ECO:0007669"/>
    <property type="project" value="TreeGrafter"/>
</dbReference>
<dbReference type="HAMAP" id="MF_00185">
    <property type="entry name" value="IPP_trans"/>
    <property type="match status" value="1"/>
</dbReference>
<comment type="cofactor">
    <cofactor evidence="1 10">
        <name>Mg(2+)</name>
        <dbReference type="ChEBI" id="CHEBI:18420"/>
    </cofactor>
</comment>
<feature type="domain" description="Guanylate kinase-like" evidence="11">
    <location>
        <begin position="2"/>
        <end position="111"/>
    </location>
</feature>
<organism evidence="12 13">
    <name type="scientific">Brumimicrobium salinarum</name>
    <dbReference type="NCBI Taxonomy" id="2058658"/>
    <lineage>
        <taxon>Bacteria</taxon>
        <taxon>Pseudomonadati</taxon>
        <taxon>Bacteroidota</taxon>
        <taxon>Flavobacteriia</taxon>
        <taxon>Flavobacteriales</taxon>
        <taxon>Crocinitomicaceae</taxon>
        <taxon>Brumimicrobium</taxon>
    </lineage>
</organism>
<comment type="similarity">
    <text evidence="3 10">Belongs to the IPP transferase family.</text>
</comment>
<dbReference type="PANTHER" id="PTHR11088">
    <property type="entry name" value="TRNA DIMETHYLALLYLTRANSFERASE"/>
    <property type="match status" value="1"/>
</dbReference>
<reference evidence="12 13" key="1">
    <citation type="submission" date="2017-12" db="EMBL/GenBank/DDBJ databases">
        <title>The draft genome sequence of Brumimicrobium saltpan LHR20.</title>
        <authorList>
            <person name="Do Z.-J."/>
            <person name="Luo H.-R."/>
        </authorList>
    </citation>
    <scope>NUCLEOTIDE SEQUENCE [LARGE SCALE GENOMIC DNA]</scope>
    <source>
        <strain evidence="12 13">LHR20</strain>
    </source>
</reference>
<dbReference type="InterPro" id="IPR027417">
    <property type="entry name" value="P-loop_NTPase"/>
</dbReference>
<evidence type="ECO:0000256" key="2">
    <source>
        <dbReference type="ARBA" id="ARBA00003213"/>
    </source>
</evidence>
<protein>
    <recommendedName>
        <fullName evidence="10">tRNA dimethylallyltransferase</fullName>
        <ecNumber evidence="10">2.5.1.75</ecNumber>
    </recommendedName>
    <alternativeName>
        <fullName evidence="10">Dimethylallyl diphosphate:tRNA dimethylallyltransferase</fullName>
        <shortName evidence="10">DMAPP:tRNA dimethylallyltransferase</shortName>
        <shortName evidence="10">DMATase</shortName>
    </alternativeName>
    <alternativeName>
        <fullName evidence="10">Isopentenyl-diphosphate:tRNA isopentenyltransferase</fullName>
        <shortName evidence="10">IPP transferase</shortName>
        <shortName evidence="10">IPPT</shortName>
        <shortName evidence="10">IPTase</shortName>
    </alternativeName>
</protein>
<dbReference type="RefSeq" id="WP_101334648.1">
    <property type="nucleotide sequence ID" value="NZ_PJNI01000009.1"/>
</dbReference>
<evidence type="ECO:0000313" key="13">
    <source>
        <dbReference type="Proteomes" id="UP000236654"/>
    </source>
</evidence>
<comment type="subunit">
    <text evidence="10">Monomer.</text>
</comment>
<evidence type="ECO:0000256" key="6">
    <source>
        <dbReference type="ARBA" id="ARBA00022741"/>
    </source>
</evidence>
<dbReference type="InterPro" id="IPR018022">
    <property type="entry name" value="IPT"/>
</dbReference>
<dbReference type="Gene3D" id="1.10.20.140">
    <property type="match status" value="1"/>
</dbReference>
<keyword evidence="4 10" id="KW-0808">Transferase</keyword>
<keyword evidence="13" id="KW-1185">Reference proteome</keyword>
<dbReference type="PROSITE" id="PS50052">
    <property type="entry name" value="GUANYLATE_KINASE_2"/>
    <property type="match status" value="1"/>
</dbReference>
<evidence type="ECO:0000259" key="11">
    <source>
        <dbReference type="PROSITE" id="PS50052"/>
    </source>
</evidence>
<gene>
    <name evidence="10" type="primary">miaA</name>
    <name evidence="12" type="ORF">CW751_08865</name>
</gene>
<feature type="site" description="Interaction with substrate tRNA" evidence="10">
    <location>
        <position position="100"/>
    </location>
</feature>
<comment type="function">
    <text evidence="2 10">Catalyzes the transfer of a dimethylallyl group onto the adenine at position 37 in tRNAs that read codons beginning with uridine, leading to the formation of N6-(dimethylallyl)adenosine (i(6)A).</text>
</comment>
<evidence type="ECO:0000256" key="4">
    <source>
        <dbReference type="ARBA" id="ARBA00022679"/>
    </source>
</evidence>
<dbReference type="Proteomes" id="UP000236654">
    <property type="component" value="Unassembled WGS sequence"/>
</dbReference>
<comment type="caution">
    <text evidence="10">Lacks conserved residue(s) required for the propagation of feature annotation.</text>
</comment>
<accession>A0A2I0R1L9</accession>
<dbReference type="Gene3D" id="3.40.50.300">
    <property type="entry name" value="P-loop containing nucleotide triphosphate hydrolases"/>
    <property type="match status" value="1"/>
</dbReference>
<comment type="caution">
    <text evidence="12">The sequence shown here is derived from an EMBL/GenBank/DDBJ whole genome shotgun (WGS) entry which is preliminary data.</text>
</comment>
<dbReference type="NCBIfam" id="TIGR00174">
    <property type="entry name" value="miaA"/>
    <property type="match status" value="1"/>
</dbReference>
<comment type="catalytic activity">
    <reaction evidence="9 10">
        <text>adenosine(37) in tRNA + dimethylallyl diphosphate = N(6)-dimethylallyladenosine(37) in tRNA + diphosphate</text>
        <dbReference type="Rhea" id="RHEA:26482"/>
        <dbReference type="Rhea" id="RHEA-COMP:10162"/>
        <dbReference type="Rhea" id="RHEA-COMP:10375"/>
        <dbReference type="ChEBI" id="CHEBI:33019"/>
        <dbReference type="ChEBI" id="CHEBI:57623"/>
        <dbReference type="ChEBI" id="CHEBI:74411"/>
        <dbReference type="ChEBI" id="CHEBI:74415"/>
        <dbReference type="EC" id="2.5.1.75"/>
    </reaction>
</comment>
<dbReference type="GO" id="GO:0052381">
    <property type="term" value="F:tRNA dimethylallyltransferase activity"/>
    <property type="evidence" value="ECO:0007669"/>
    <property type="project" value="UniProtKB-UniRule"/>
</dbReference>
<evidence type="ECO:0000256" key="9">
    <source>
        <dbReference type="ARBA" id="ARBA00049563"/>
    </source>
</evidence>
<evidence type="ECO:0000256" key="8">
    <source>
        <dbReference type="ARBA" id="ARBA00022842"/>
    </source>
</evidence>
<name>A0A2I0R1L9_9FLAO</name>
<evidence type="ECO:0000256" key="1">
    <source>
        <dbReference type="ARBA" id="ARBA00001946"/>
    </source>
</evidence>
<keyword evidence="7 10" id="KW-0067">ATP-binding</keyword>
<evidence type="ECO:0000256" key="10">
    <source>
        <dbReference type="HAMAP-Rule" id="MF_00185"/>
    </source>
</evidence>
<dbReference type="AlphaFoldDB" id="A0A2I0R1L9"/>
<proteinExistence type="inferred from homology"/>
<dbReference type="PANTHER" id="PTHR11088:SF60">
    <property type="entry name" value="TRNA DIMETHYLALLYLTRANSFERASE"/>
    <property type="match status" value="1"/>
</dbReference>
<evidence type="ECO:0000313" key="12">
    <source>
        <dbReference type="EMBL" id="PKR80478.1"/>
    </source>
</evidence>
<dbReference type="Pfam" id="PF01715">
    <property type="entry name" value="IPPT"/>
    <property type="match status" value="1"/>
</dbReference>
<feature type="binding site" evidence="10">
    <location>
        <begin position="11"/>
        <end position="16"/>
    </location>
    <ligand>
        <name>substrate</name>
    </ligand>
</feature>
<dbReference type="EC" id="2.5.1.75" evidence="10"/>
<dbReference type="InterPro" id="IPR039657">
    <property type="entry name" value="Dimethylallyltransferase"/>
</dbReference>
<feature type="binding site" evidence="10">
    <location>
        <begin position="9"/>
        <end position="16"/>
    </location>
    <ligand>
        <name>ATP</name>
        <dbReference type="ChEBI" id="CHEBI:30616"/>
    </ligand>
</feature>
<keyword evidence="8 10" id="KW-0460">Magnesium</keyword>
<evidence type="ECO:0000256" key="3">
    <source>
        <dbReference type="ARBA" id="ARBA00005842"/>
    </source>
</evidence>
<evidence type="ECO:0000256" key="7">
    <source>
        <dbReference type="ARBA" id="ARBA00022840"/>
    </source>
</evidence>
<dbReference type="SUPFAM" id="SSF52540">
    <property type="entry name" value="P-loop containing nucleoside triphosphate hydrolases"/>
    <property type="match status" value="2"/>
</dbReference>